<evidence type="ECO:0000313" key="2">
    <source>
        <dbReference type="EMBL" id="VVD03482.1"/>
    </source>
</evidence>
<dbReference type="AlphaFoldDB" id="A0A5E4QZH9"/>
<name>A0A5E4QZH9_9NEOP</name>
<protein>
    <submittedName>
        <fullName evidence="2">Uncharacterized protein</fullName>
    </submittedName>
</protein>
<proteinExistence type="predicted"/>
<feature type="chain" id="PRO_5023080280" evidence="1">
    <location>
        <begin position="18"/>
        <end position="126"/>
    </location>
</feature>
<dbReference type="EMBL" id="FZQP02006774">
    <property type="protein sequence ID" value="VVD03482.1"/>
    <property type="molecule type" value="Genomic_DNA"/>
</dbReference>
<evidence type="ECO:0000256" key="1">
    <source>
        <dbReference type="SAM" id="SignalP"/>
    </source>
</evidence>
<sequence>MLLLGLIAVCLIVLLRSDITRHYQDSSISLAVVFVFAALGQQDKGMRLVKDGGFAFHLDTIIAYPAMRRTFTESEICESQEVYMIPMQKMGPLIQKHSQYREHFAYGKMKCEDSVLVHVPNIYLQH</sequence>
<accession>A0A5E4QZH9</accession>
<gene>
    <name evidence="2" type="ORF">LSINAPIS_LOCUS13470</name>
</gene>
<evidence type="ECO:0000313" key="3">
    <source>
        <dbReference type="Proteomes" id="UP000324832"/>
    </source>
</evidence>
<organism evidence="2 3">
    <name type="scientific">Leptidea sinapis</name>
    <dbReference type="NCBI Taxonomy" id="189913"/>
    <lineage>
        <taxon>Eukaryota</taxon>
        <taxon>Metazoa</taxon>
        <taxon>Ecdysozoa</taxon>
        <taxon>Arthropoda</taxon>
        <taxon>Hexapoda</taxon>
        <taxon>Insecta</taxon>
        <taxon>Pterygota</taxon>
        <taxon>Neoptera</taxon>
        <taxon>Endopterygota</taxon>
        <taxon>Lepidoptera</taxon>
        <taxon>Glossata</taxon>
        <taxon>Ditrysia</taxon>
        <taxon>Papilionoidea</taxon>
        <taxon>Pieridae</taxon>
        <taxon>Dismorphiinae</taxon>
        <taxon>Leptidea</taxon>
    </lineage>
</organism>
<keyword evidence="1" id="KW-0732">Signal</keyword>
<reference evidence="2 3" key="1">
    <citation type="submission" date="2017-07" db="EMBL/GenBank/DDBJ databases">
        <authorList>
            <person name="Talla V."/>
            <person name="Backstrom N."/>
        </authorList>
    </citation>
    <scope>NUCLEOTIDE SEQUENCE [LARGE SCALE GENOMIC DNA]</scope>
</reference>
<feature type="signal peptide" evidence="1">
    <location>
        <begin position="1"/>
        <end position="17"/>
    </location>
</feature>
<keyword evidence="3" id="KW-1185">Reference proteome</keyword>
<dbReference type="Proteomes" id="UP000324832">
    <property type="component" value="Unassembled WGS sequence"/>
</dbReference>